<dbReference type="Proteomes" id="UP000239649">
    <property type="component" value="Unassembled WGS sequence"/>
</dbReference>
<dbReference type="PANTHER" id="PTHR36343">
    <property type="entry name" value="EXPRESSED PROTEIN"/>
    <property type="match status" value="1"/>
</dbReference>
<keyword evidence="2" id="KW-0472">Membrane</keyword>
<protein>
    <submittedName>
        <fullName evidence="3">Uncharacterized protein</fullName>
    </submittedName>
</protein>
<keyword evidence="2" id="KW-0812">Transmembrane</keyword>
<keyword evidence="2" id="KW-1133">Transmembrane helix</keyword>
<evidence type="ECO:0000313" key="3">
    <source>
        <dbReference type="EMBL" id="PSC68056.1"/>
    </source>
</evidence>
<comment type="caution">
    <text evidence="3">The sequence shown here is derived from an EMBL/GenBank/DDBJ whole genome shotgun (WGS) entry which is preliminary data.</text>
</comment>
<dbReference type="STRING" id="554055.A0A2P6V1T4"/>
<dbReference type="PANTHER" id="PTHR36343:SF1">
    <property type="entry name" value="EXPRESSED PROTEIN"/>
    <property type="match status" value="1"/>
</dbReference>
<dbReference type="EMBL" id="LHPF02000043">
    <property type="protein sequence ID" value="PSC68056.1"/>
    <property type="molecule type" value="Genomic_DNA"/>
</dbReference>
<dbReference type="GO" id="GO:0009507">
    <property type="term" value="C:chloroplast"/>
    <property type="evidence" value="ECO:0007669"/>
    <property type="project" value="TreeGrafter"/>
</dbReference>
<feature type="region of interest" description="Disordered" evidence="1">
    <location>
        <begin position="40"/>
        <end position="77"/>
    </location>
</feature>
<evidence type="ECO:0000256" key="2">
    <source>
        <dbReference type="SAM" id="Phobius"/>
    </source>
</evidence>
<evidence type="ECO:0000313" key="4">
    <source>
        <dbReference type="Proteomes" id="UP000239649"/>
    </source>
</evidence>
<accession>A0A2P6V1T4</accession>
<feature type="compositionally biased region" description="Basic and acidic residues" evidence="1">
    <location>
        <begin position="52"/>
        <end position="62"/>
    </location>
</feature>
<organism evidence="3 4">
    <name type="scientific">Micractinium conductrix</name>
    <dbReference type="NCBI Taxonomy" id="554055"/>
    <lineage>
        <taxon>Eukaryota</taxon>
        <taxon>Viridiplantae</taxon>
        <taxon>Chlorophyta</taxon>
        <taxon>core chlorophytes</taxon>
        <taxon>Trebouxiophyceae</taxon>
        <taxon>Chlorellales</taxon>
        <taxon>Chlorellaceae</taxon>
        <taxon>Chlorella clade</taxon>
        <taxon>Micractinium</taxon>
    </lineage>
</organism>
<name>A0A2P6V1T4_9CHLO</name>
<dbReference type="AlphaFoldDB" id="A0A2P6V1T4"/>
<keyword evidence="4" id="KW-1185">Reference proteome</keyword>
<reference evidence="3 4" key="1">
    <citation type="journal article" date="2018" name="Plant J.">
        <title>Genome sequences of Chlorella sorokiniana UTEX 1602 and Micractinium conductrix SAG 241.80: implications to maltose excretion by a green alga.</title>
        <authorList>
            <person name="Arriola M.B."/>
            <person name="Velmurugan N."/>
            <person name="Zhang Y."/>
            <person name="Plunkett M.H."/>
            <person name="Hondzo H."/>
            <person name="Barney B.M."/>
        </authorList>
    </citation>
    <scope>NUCLEOTIDE SEQUENCE [LARGE SCALE GENOMIC DNA]</scope>
    <source>
        <strain evidence="3 4">SAG 241.80</strain>
    </source>
</reference>
<gene>
    <name evidence="3" type="ORF">C2E20_8345</name>
</gene>
<evidence type="ECO:0000256" key="1">
    <source>
        <dbReference type="SAM" id="MobiDB-lite"/>
    </source>
</evidence>
<feature type="transmembrane region" description="Helical" evidence="2">
    <location>
        <begin position="87"/>
        <end position="108"/>
    </location>
</feature>
<proteinExistence type="predicted"/>
<sequence>MQAVATVAPLAAAPAAVRGTRHAPAVRGLPTLRFSHQQQQRAVATRALGDSSTDKKGIRREDEPEEYWTSEAERAGKSPFQDPLAQIGILAILFPFIFLALAIAFGWVDLNAGR</sequence>
<dbReference type="OrthoDB" id="7333885at2759"/>